<feature type="compositionally biased region" description="Low complexity" evidence="1">
    <location>
        <begin position="10"/>
        <end position="22"/>
    </location>
</feature>
<keyword evidence="3" id="KW-1185">Reference proteome</keyword>
<evidence type="ECO:0000256" key="1">
    <source>
        <dbReference type="SAM" id="MobiDB-lite"/>
    </source>
</evidence>
<name>A0ABT7N5L9_9BURK</name>
<dbReference type="EMBL" id="JASZYV010000001">
    <property type="protein sequence ID" value="MDM0043249.1"/>
    <property type="molecule type" value="Genomic_DNA"/>
</dbReference>
<feature type="region of interest" description="Disordered" evidence="1">
    <location>
        <begin position="1"/>
        <end position="52"/>
    </location>
</feature>
<evidence type="ECO:0000313" key="2">
    <source>
        <dbReference type="EMBL" id="MDM0043249.1"/>
    </source>
</evidence>
<proteinExistence type="predicted"/>
<protein>
    <submittedName>
        <fullName evidence="2">Uncharacterized protein</fullName>
    </submittedName>
</protein>
<dbReference type="RefSeq" id="WP_286658367.1">
    <property type="nucleotide sequence ID" value="NZ_JASZYV010000001.1"/>
</dbReference>
<reference evidence="2" key="1">
    <citation type="submission" date="2023-06" db="EMBL/GenBank/DDBJ databases">
        <authorList>
            <person name="Jiang Y."/>
            <person name="Liu Q."/>
        </authorList>
    </citation>
    <scope>NUCLEOTIDE SEQUENCE</scope>
    <source>
        <strain evidence="2">CGMCC 1.12089</strain>
    </source>
</reference>
<dbReference type="Proteomes" id="UP001174908">
    <property type="component" value="Unassembled WGS sequence"/>
</dbReference>
<gene>
    <name evidence="2" type="ORF">QTH91_02020</name>
</gene>
<accession>A0ABT7N5L9</accession>
<evidence type="ECO:0000313" key="3">
    <source>
        <dbReference type="Proteomes" id="UP001174908"/>
    </source>
</evidence>
<sequence length="112" mass="12297">MQISALTPSAGQQAGQVQGQGQERSPAKRASFVRPRGRVAEEQAIPDGPPLQRLTSSELREISAQWRALAQRGDEAAERVALALEWVAAQRARKEPTRAKVLAERISQWMGL</sequence>
<organism evidence="2 3">
    <name type="scientific">Variovorax dokdonensis</name>
    <dbReference type="NCBI Taxonomy" id="344883"/>
    <lineage>
        <taxon>Bacteria</taxon>
        <taxon>Pseudomonadati</taxon>
        <taxon>Pseudomonadota</taxon>
        <taxon>Betaproteobacteria</taxon>
        <taxon>Burkholderiales</taxon>
        <taxon>Comamonadaceae</taxon>
        <taxon>Variovorax</taxon>
    </lineage>
</organism>
<comment type="caution">
    <text evidence="2">The sequence shown here is derived from an EMBL/GenBank/DDBJ whole genome shotgun (WGS) entry which is preliminary data.</text>
</comment>